<dbReference type="PANTHER" id="PTHR30469">
    <property type="entry name" value="MULTIDRUG RESISTANCE PROTEIN MDTA"/>
    <property type="match status" value="1"/>
</dbReference>
<name>A0A9D9IHW5_9BACT</name>
<dbReference type="AlphaFoldDB" id="A0A9D9IHW5"/>
<dbReference type="PANTHER" id="PTHR30469:SF11">
    <property type="entry name" value="BLL4320 PROTEIN"/>
    <property type="match status" value="1"/>
</dbReference>
<gene>
    <name evidence="1" type="ORF">IAB81_05585</name>
</gene>
<accession>A0A9D9IHW5</accession>
<dbReference type="Gene3D" id="2.40.50.100">
    <property type="match status" value="1"/>
</dbReference>
<dbReference type="EMBL" id="JADIMA010000052">
    <property type="protein sequence ID" value="MBO8473084.1"/>
    <property type="molecule type" value="Genomic_DNA"/>
</dbReference>
<sequence>MQLFAVAILQGCGGTGKENQADDAKKAYEEPWNEVDIVVLEKQDFKYQLISNGKLSSASKSALSFETLGSIADIRVSNGDWVDKGDTIAVLDRSLRSIELRSAEIELERCRIEMQDIIAGYGYTTGGNEVPENIKKMAGIKSGYLNAENSFARASHEYAACVMTAPFSGRVADIKSRVYDNAPSDVFCNLIDDNRFNVDFSILESEYPFIEKGLEVKVIPFGGGMQDVFNGRIASINPKVDKNGQIAITAVMENNGGRLIDGMNVKVIVEKDIPGQIVVPKSAVVIRDNLEVLFTYSCGEAHWTYVNTLMSNSDTYSVEANENRYASLAPGDTVIVSGNLNLADGSKVVIKD</sequence>
<dbReference type="Gene3D" id="2.40.30.170">
    <property type="match status" value="1"/>
</dbReference>
<reference evidence="1" key="2">
    <citation type="journal article" date="2021" name="PeerJ">
        <title>Extensive microbial diversity within the chicken gut microbiome revealed by metagenomics and culture.</title>
        <authorList>
            <person name="Gilroy R."/>
            <person name="Ravi A."/>
            <person name="Getino M."/>
            <person name="Pursley I."/>
            <person name="Horton D.L."/>
            <person name="Alikhan N.F."/>
            <person name="Baker D."/>
            <person name="Gharbi K."/>
            <person name="Hall N."/>
            <person name="Watson M."/>
            <person name="Adriaenssens E.M."/>
            <person name="Foster-Nyarko E."/>
            <person name="Jarju S."/>
            <person name="Secka A."/>
            <person name="Antonio M."/>
            <person name="Oren A."/>
            <person name="Chaudhuri R.R."/>
            <person name="La Ragione R."/>
            <person name="Hildebrand F."/>
            <person name="Pallen M.J."/>
        </authorList>
    </citation>
    <scope>NUCLEOTIDE SEQUENCE</scope>
    <source>
        <strain evidence="1">B1-8020</strain>
    </source>
</reference>
<dbReference type="GO" id="GO:1990281">
    <property type="term" value="C:efflux pump complex"/>
    <property type="evidence" value="ECO:0007669"/>
    <property type="project" value="TreeGrafter"/>
</dbReference>
<comment type="caution">
    <text evidence="1">The sequence shown here is derived from an EMBL/GenBank/DDBJ whole genome shotgun (WGS) entry which is preliminary data.</text>
</comment>
<proteinExistence type="predicted"/>
<protein>
    <submittedName>
        <fullName evidence="1">HlyD family efflux transporter periplasmic adaptor subunit</fullName>
    </submittedName>
</protein>
<dbReference type="SUPFAM" id="SSF111369">
    <property type="entry name" value="HlyD-like secretion proteins"/>
    <property type="match status" value="1"/>
</dbReference>
<dbReference type="GO" id="GO:0015562">
    <property type="term" value="F:efflux transmembrane transporter activity"/>
    <property type="evidence" value="ECO:0007669"/>
    <property type="project" value="TreeGrafter"/>
</dbReference>
<reference evidence="1" key="1">
    <citation type="submission" date="2020-10" db="EMBL/GenBank/DDBJ databases">
        <authorList>
            <person name="Gilroy R."/>
        </authorList>
    </citation>
    <scope>NUCLEOTIDE SEQUENCE</scope>
    <source>
        <strain evidence="1">B1-8020</strain>
    </source>
</reference>
<organism evidence="1 2">
    <name type="scientific">Candidatus Merdivivens pullicola</name>
    <dbReference type="NCBI Taxonomy" id="2840872"/>
    <lineage>
        <taxon>Bacteria</taxon>
        <taxon>Pseudomonadati</taxon>
        <taxon>Bacteroidota</taxon>
        <taxon>Bacteroidia</taxon>
        <taxon>Bacteroidales</taxon>
        <taxon>Muribaculaceae</taxon>
        <taxon>Muribaculaceae incertae sedis</taxon>
        <taxon>Candidatus Merdivivens</taxon>
    </lineage>
</organism>
<dbReference type="Proteomes" id="UP000823604">
    <property type="component" value="Unassembled WGS sequence"/>
</dbReference>
<evidence type="ECO:0000313" key="2">
    <source>
        <dbReference type="Proteomes" id="UP000823604"/>
    </source>
</evidence>
<evidence type="ECO:0000313" key="1">
    <source>
        <dbReference type="EMBL" id="MBO8473084.1"/>
    </source>
</evidence>
<dbReference type="Gene3D" id="2.40.420.20">
    <property type="match status" value="1"/>
</dbReference>